<proteinExistence type="predicted"/>
<feature type="transmembrane region" description="Helical" evidence="1">
    <location>
        <begin position="25"/>
        <end position="47"/>
    </location>
</feature>
<keyword evidence="3" id="KW-1185">Reference proteome</keyword>
<dbReference type="EMBL" id="DS268433">
    <property type="protein sequence ID" value="EFO97765.1"/>
    <property type="molecule type" value="Genomic_DNA"/>
</dbReference>
<dbReference type="HOGENOM" id="CLU_915996_0_0_1"/>
<organism evidence="3">
    <name type="scientific">Caenorhabditis remanei</name>
    <name type="common">Caenorhabditis vulgaris</name>
    <dbReference type="NCBI Taxonomy" id="31234"/>
    <lineage>
        <taxon>Eukaryota</taxon>
        <taxon>Metazoa</taxon>
        <taxon>Ecdysozoa</taxon>
        <taxon>Nematoda</taxon>
        <taxon>Chromadorea</taxon>
        <taxon>Rhabditida</taxon>
        <taxon>Rhabditina</taxon>
        <taxon>Rhabditomorpha</taxon>
        <taxon>Rhabditoidea</taxon>
        <taxon>Rhabditidae</taxon>
        <taxon>Peloderinae</taxon>
        <taxon>Caenorhabditis</taxon>
    </lineage>
</organism>
<evidence type="ECO:0008006" key="4">
    <source>
        <dbReference type="Google" id="ProtNLM"/>
    </source>
</evidence>
<keyword evidence="1" id="KW-1133">Transmembrane helix</keyword>
<feature type="transmembrane region" description="Helical" evidence="1">
    <location>
        <begin position="269"/>
        <end position="287"/>
    </location>
</feature>
<evidence type="ECO:0000256" key="1">
    <source>
        <dbReference type="SAM" id="Phobius"/>
    </source>
</evidence>
<feature type="transmembrane region" description="Helical" evidence="1">
    <location>
        <begin position="190"/>
        <end position="211"/>
    </location>
</feature>
<feature type="transmembrane region" description="Helical" evidence="1">
    <location>
        <begin position="231"/>
        <end position="249"/>
    </location>
</feature>
<dbReference type="eggNOG" id="ENOG502THXH">
    <property type="taxonomic scope" value="Eukaryota"/>
</dbReference>
<evidence type="ECO:0000313" key="2">
    <source>
        <dbReference type="EMBL" id="EFO97765.1"/>
    </source>
</evidence>
<reference evidence="2" key="1">
    <citation type="submission" date="2007-07" db="EMBL/GenBank/DDBJ databases">
        <title>PCAP assembly of the Caenorhabditis remanei genome.</title>
        <authorList>
            <consortium name="The Caenorhabditis remanei Sequencing Consortium"/>
            <person name="Wilson R.K."/>
        </authorList>
    </citation>
    <scope>NUCLEOTIDE SEQUENCE [LARGE SCALE GENOMIC DNA]</scope>
    <source>
        <strain evidence="2">PB4641</strain>
    </source>
</reference>
<dbReference type="AlphaFoldDB" id="E3MBU2"/>
<name>E3MBU2_CAERE</name>
<feature type="transmembrane region" description="Helical" evidence="1">
    <location>
        <begin position="68"/>
        <end position="90"/>
    </location>
</feature>
<sequence length="322" mass="36808">MSNITDIVKIEELVESMKGDIIRLLLSYTTVLGTPALLFLFCLPFYYTAFKKNQHAYSESPFRPLIMFAYRTIMYFYTALFVVIIIVVVIRGVTSVYLSLILFFFLVCPLVILLNWFTVSYQLTISVISIHTLINSRHSQQLRKQLSHPQVLILTYAIFGLIVLKDLEMGRRVAFVIKAGDLNVFDFPGMYYTITYIVHLVFVFIAMACQLSIKEPASSHAENVIATHTKYIGAIKLGLGIIYAVYIILEYPEFSVNPFVFLTTRNWKFQASTLFIGIDFFLVPVVIQMTEIKRATPNVITTVPISLPAIDVQKIEFDFNLN</sequence>
<keyword evidence="1" id="KW-0472">Membrane</keyword>
<feature type="transmembrane region" description="Helical" evidence="1">
    <location>
        <begin position="96"/>
        <end position="117"/>
    </location>
</feature>
<dbReference type="STRING" id="31234.E3MBU2"/>
<dbReference type="Proteomes" id="UP000008281">
    <property type="component" value="Unassembled WGS sequence"/>
</dbReference>
<dbReference type="InParanoid" id="E3MBU2"/>
<gene>
    <name evidence="2" type="ORF">CRE_15969</name>
</gene>
<accession>E3MBU2</accession>
<keyword evidence="1" id="KW-0812">Transmembrane</keyword>
<protein>
    <recommendedName>
        <fullName evidence="4">Serpentine Receptor, class Z</fullName>
    </recommendedName>
</protein>
<evidence type="ECO:0000313" key="3">
    <source>
        <dbReference type="Proteomes" id="UP000008281"/>
    </source>
</evidence>